<dbReference type="EMBL" id="MLYV02001069">
    <property type="protein sequence ID" value="PSR73703.1"/>
    <property type="molecule type" value="Genomic_DNA"/>
</dbReference>
<feature type="region of interest" description="Disordered" evidence="4">
    <location>
        <begin position="274"/>
        <end position="300"/>
    </location>
</feature>
<feature type="region of interest" description="Disordered" evidence="4">
    <location>
        <begin position="16"/>
        <end position="100"/>
    </location>
</feature>
<keyword evidence="3" id="KW-0539">Nucleus</keyword>
<keyword evidence="8" id="KW-1185">Reference proteome</keyword>
<dbReference type="SMART" id="SM00717">
    <property type="entry name" value="SANT"/>
    <property type="match status" value="3"/>
</dbReference>
<evidence type="ECO:0000256" key="4">
    <source>
        <dbReference type="SAM" id="MobiDB-lite"/>
    </source>
</evidence>
<evidence type="ECO:0000256" key="3">
    <source>
        <dbReference type="ARBA" id="ARBA00023242"/>
    </source>
</evidence>
<dbReference type="InterPro" id="IPR051651">
    <property type="entry name" value="DMTF1_DNA-bind_reg"/>
</dbReference>
<accession>A0A2R6NMU1</accession>
<dbReference type="GO" id="GO:0005634">
    <property type="term" value="C:nucleus"/>
    <property type="evidence" value="ECO:0007669"/>
    <property type="project" value="UniProtKB-SubCell"/>
</dbReference>
<dbReference type="InterPro" id="IPR017930">
    <property type="entry name" value="Myb_dom"/>
</dbReference>
<dbReference type="Gene3D" id="1.10.10.60">
    <property type="entry name" value="Homeodomain-like"/>
    <property type="match status" value="2"/>
</dbReference>
<keyword evidence="2" id="KW-0238">DNA-binding</keyword>
<organism evidence="7 8">
    <name type="scientific">Hermanssonia centrifuga</name>
    <dbReference type="NCBI Taxonomy" id="98765"/>
    <lineage>
        <taxon>Eukaryota</taxon>
        <taxon>Fungi</taxon>
        <taxon>Dikarya</taxon>
        <taxon>Basidiomycota</taxon>
        <taxon>Agaricomycotina</taxon>
        <taxon>Agaricomycetes</taxon>
        <taxon>Polyporales</taxon>
        <taxon>Meruliaceae</taxon>
        <taxon>Hermanssonia</taxon>
    </lineage>
</organism>
<dbReference type="STRING" id="98765.A0A2R6NMU1"/>
<feature type="domain" description="Myb-like" evidence="5">
    <location>
        <begin position="404"/>
        <end position="453"/>
    </location>
</feature>
<reference evidence="7 8" key="1">
    <citation type="submission" date="2018-02" db="EMBL/GenBank/DDBJ databases">
        <title>Genome sequence of the basidiomycete white-rot fungus Phlebia centrifuga.</title>
        <authorList>
            <person name="Granchi Z."/>
            <person name="Peng M."/>
            <person name="de Vries R.P."/>
            <person name="Hilden K."/>
            <person name="Makela M.R."/>
            <person name="Grigoriev I."/>
            <person name="Riley R."/>
        </authorList>
    </citation>
    <scope>NUCLEOTIDE SEQUENCE [LARGE SCALE GENOMIC DNA]</scope>
    <source>
        <strain evidence="7 8">FBCC195</strain>
    </source>
</reference>
<dbReference type="PROSITE" id="PS50090">
    <property type="entry name" value="MYB_LIKE"/>
    <property type="match status" value="2"/>
</dbReference>
<feature type="domain" description="Myb-like" evidence="5">
    <location>
        <begin position="462"/>
        <end position="517"/>
    </location>
</feature>
<dbReference type="Proteomes" id="UP000186601">
    <property type="component" value="Unassembled WGS sequence"/>
</dbReference>
<dbReference type="InterPro" id="IPR001005">
    <property type="entry name" value="SANT/Myb"/>
</dbReference>
<evidence type="ECO:0000256" key="2">
    <source>
        <dbReference type="ARBA" id="ARBA00023125"/>
    </source>
</evidence>
<protein>
    <submittedName>
        <fullName evidence="7">Uncharacterized protein</fullName>
    </submittedName>
</protein>
<dbReference type="OrthoDB" id="39591at2759"/>
<gene>
    <name evidence="7" type="ORF">PHLCEN_2v10622</name>
</gene>
<sequence length="647" mass="72250">MADALSVEIQQALQQAVGDANNAAPVTKNKKNKKRSRDAENSQPGDDQARAKRKKKQHAVGNEVTPEHALSSTAEVDEAPSGIRLSGEKDRKKKGKKDKGTLPAEDVLVAAQTEQQAQAVLDADLDTSTADFLSAVVAAASATSQMQEYQHTMSQYLTYPDHYPSYPPSQYPYLPPAPHFGQAPHAVPMFPDLHGLSLPELSLTSSEDLLRTLQDLDITKIASVLKSLGDAAAAAANAPTPRLNIDPSFIPAPPPPGPPSVQQVSAKSDVILGRPPKQVKESGQSTRSLVPRVHMPLPPSPEEGNPDHAHMLANVWMNAGKLAEMVKYHGLVYKKGKFSSLEDTQLETAIENYRMAKGLTEDDLVDVIFTREKGRGDAFWSEITSALHLRPIIAVYHHVRRLWHPMRAQGRWVTREDDELRKAVADHGQQWEKVSLKVGRMASDCRDRYRNHIQGSDVRHTGTWTKEEEIELTRIVSELTIQQGKDIDNDIFWGVVSQRMGGRRGRQQCRIKWTDSLSTQLKNDGSKPRWSQLDAYILVHKVDSLHVRDDTEIDWKKLPDEHWNTWSGHILQRRWLTMKRGIKGYEEMSHAEIMEILRTKKAQSPPPPPPPRTQKKVTSAEMIDDSDCEDVSIIPESSAGHEAPMHD</sequence>
<name>A0A2R6NMU1_9APHY</name>
<dbReference type="SUPFAM" id="SSF46689">
    <property type="entry name" value="Homeodomain-like"/>
    <property type="match status" value="2"/>
</dbReference>
<dbReference type="PANTHER" id="PTHR46380">
    <property type="entry name" value="CYCLIN-D-BINDING MYB-LIKE TRANSCRIPTION FACTOR 1"/>
    <property type="match status" value="1"/>
</dbReference>
<dbReference type="InterPro" id="IPR009057">
    <property type="entry name" value="Homeodomain-like_sf"/>
</dbReference>
<proteinExistence type="predicted"/>
<evidence type="ECO:0000256" key="1">
    <source>
        <dbReference type="ARBA" id="ARBA00004123"/>
    </source>
</evidence>
<dbReference type="PANTHER" id="PTHR46380:SF2">
    <property type="entry name" value="CYCLIN-D-BINDING MYB-LIKE TRANSCRIPTION FACTOR 1"/>
    <property type="match status" value="1"/>
</dbReference>
<feature type="domain" description="HTH myb-type" evidence="6">
    <location>
        <begin position="404"/>
        <end position="457"/>
    </location>
</feature>
<dbReference type="GO" id="GO:0000976">
    <property type="term" value="F:transcription cis-regulatory region binding"/>
    <property type="evidence" value="ECO:0007669"/>
    <property type="project" value="TreeGrafter"/>
</dbReference>
<comment type="caution">
    <text evidence="7">The sequence shown here is derived from an EMBL/GenBank/DDBJ whole genome shotgun (WGS) entry which is preliminary data.</text>
</comment>
<dbReference type="Pfam" id="PF00249">
    <property type="entry name" value="Myb_DNA-binding"/>
    <property type="match status" value="1"/>
</dbReference>
<feature type="region of interest" description="Disordered" evidence="4">
    <location>
        <begin position="599"/>
        <end position="647"/>
    </location>
</feature>
<dbReference type="GO" id="GO:0003700">
    <property type="term" value="F:DNA-binding transcription factor activity"/>
    <property type="evidence" value="ECO:0007669"/>
    <property type="project" value="TreeGrafter"/>
</dbReference>
<dbReference type="AlphaFoldDB" id="A0A2R6NMU1"/>
<evidence type="ECO:0000259" key="5">
    <source>
        <dbReference type="PROSITE" id="PS50090"/>
    </source>
</evidence>
<evidence type="ECO:0000313" key="7">
    <source>
        <dbReference type="EMBL" id="PSR73703.1"/>
    </source>
</evidence>
<dbReference type="PROSITE" id="PS51294">
    <property type="entry name" value="HTH_MYB"/>
    <property type="match status" value="1"/>
</dbReference>
<dbReference type="CDD" id="cd00167">
    <property type="entry name" value="SANT"/>
    <property type="match status" value="2"/>
</dbReference>
<comment type="subcellular location">
    <subcellularLocation>
        <location evidence="1">Nucleus</location>
    </subcellularLocation>
</comment>
<evidence type="ECO:0000313" key="8">
    <source>
        <dbReference type="Proteomes" id="UP000186601"/>
    </source>
</evidence>
<evidence type="ECO:0000259" key="6">
    <source>
        <dbReference type="PROSITE" id="PS51294"/>
    </source>
</evidence>